<dbReference type="InterPro" id="IPR044150">
    <property type="entry name" value="HDAC_classIV"/>
</dbReference>
<dbReference type="EMBL" id="JAYGHX010000005">
    <property type="protein sequence ID" value="MEA5391412.1"/>
    <property type="molecule type" value="Genomic_DNA"/>
</dbReference>
<dbReference type="InterPro" id="IPR000286">
    <property type="entry name" value="HDACs"/>
</dbReference>
<keyword evidence="5" id="KW-1185">Reference proteome</keyword>
<organism evidence="4 5">
    <name type="scientific">Cyanobium gracile UHCC 0139</name>
    <dbReference type="NCBI Taxonomy" id="3110308"/>
    <lineage>
        <taxon>Bacteria</taxon>
        <taxon>Bacillati</taxon>
        <taxon>Cyanobacteriota</taxon>
        <taxon>Cyanophyceae</taxon>
        <taxon>Synechococcales</taxon>
        <taxon>Prochlorococcaceae</taxon>
        <taxon>Cyanobium</taxon>
    </lineage>
</organism>
<dbReference type="PANTHER" id="PTHR10625">
    <property type="entry name" value="HISTONE DEACETYLASE HDAC1-RELATED"/>
    <property type="match status" value="1"/>
</dbReference>
<dbReference type="Pfam" id="PF00850">
    <property type="entry name" value="Hist_deacetyl"/>
    <property type="match status" value="1"/>
</dbReference>
<sequence>MGPPLVYHPAYAVPLPSGHRFPMQKFRLLKERLEQLELARPGQIHQPLPAPRRWLEQVHGRRYHEAFSRGLLSPQEVRRIGLPVSEPLVRRSWLAVGGTLLTARLALRHGLACHLAGGTHHAFPLHGSGFCIFNDCAVAARVLLAEGLVRQVLVVDLDVHQGDGTAAIFTGDPRVFTFSMHAASNFPLHKQTGDLDLALEDGVRDDAYLRTLERTLPDLLDQVRPDLVLYNAGVDPHRDDRLGRLELSDDGLHRRDRLVIDAALRRHLPVATVIGGGYDDLAALVERHTLVVRAADALARIHGTGRELSCPVTDGPCPGQA</sequence>
<proteinExistence type="inferred from homology"/>
<reference evidence="4 5" key="1">
    <citation type="submission" date="2023-12" db="EMBL/GenBank/DDBJ databases">
        <title>Baltic Sea Cyanobacteria.</title>
        <authorList>
            <person name="Delbaje E."/>
            <person name="Fewer D.P."/>
            <person name="Shishido T.K."/>
        </authorList>
    </citation>
    <scope>NUCLEOTIDE SEQUENCE [LARGE SCALE GENOMIC DNA]</scope>
    <source>
        <strain evidence="4 5">UHCC 0139</strain>
    </source>
</reference>
<dbReference type="PANTHER" id="PTHR10625:SF19">
    <property type="entry name" value="HISTONE DEACETYLASE 12"/>
    <property type="match status" value="1"/>
</dbReference>
<accession>A0ABU5RUF2</accession>
<evidence type="ECO:0000259" key="3">
    <source>
        <dbReference type="Pfam" id="PF00850"/>
    </source>
</evidence>
<dbReference type="SUPFAM" id="SSF52768">
    <property type="entry name" value="Arginase/deacetylase"/>
    <property type="match status" value="1"/>
</dbReference>
<keyword evidence="2" id="KW-0378">Hydrolase</keyword>
<evidence type="ECO:0000313" key="4">
    <source>
        <dbReference type="EMBL" id="MEA5391412.1"/>
    </source>
</evidence>
<comment type="similarity">
    <text evidence="1">Belongs to the histone deacetylase family.</text>
</comment>
<dbReference type="RefSeq" id="WP_323305447.1">
    <property type="nucleotide sequence ID" value="NZ_JAYGHX010000005.1"/>
</dbReference>
<gene>
    <name evidence="4" type="ORF">VB738_09080</name>
</gene>
<dbReference type="CDD" id="cd09993">
    <property type="entry name" value="HDAC_classIV"/>
    <property type="match status" value="1"/>
</dbReference>
<dbReference type="Proteomes" id="UP001304461">
    <property type="component" value="Unassembled WGS sequence"/>
</dbReference>
<feature type="domain" description="Histone deacetylase" evidence="3">
    <location>
        <begin position="19"/>
        <end position="285"/>
    </location>
</feature>
<dbReference type="InterPro" id="IPR023801">
    <property type="entry name" value="His_deacetylse_dom"/>
</dbReference>
<dbReference type="PRINTS" id="PR01270">
    <property type="entry name" value="HDASUPER"/>
</dbReference>
<name>A0ABU5RUF2_9CYAN</name>
<comment type="caution">
    <text evidence="4">The sequence shown here is derived from an EMBL/GenBank/DDBJ whole genome shotgun (WGS) entry which is preliminary data.</text>
</comment>
<protein>
    <submittedName>
        <fullName evidence="4">Histone deacetylase</fullName>
    </submittedName>
</protein>
<dbReference type="Gene3D" id="3.40.800.20">
    <property type="entry name" value="Histone deacetylase domain"/>
    <property type="match status" value="1"/>
</dbReference>
<evidence type="ECO:0000256" key="1">
    <source>
        <dbReference type="ARBA" id="ARBA00005947"/>
    </source>
</evidence>
<dbReference type="InterPro" id="IPR037138">
    <property type="entry name" value="His_deacetylse_dom_sf"/>
</dbReference>
<evidence type="ECO:0000313" key="5">
    <source>
        <dbReference type="Proteomes" id="UP001304461"/>
    </source>
</evidence>
<dbReference type="InterPro" id="IPR023696">
    <property type="entry name" value="Ureohydrolase_dom_sf"/>
</dbReference>
<evidence type="ECO:0000256" key="2">
    <source>
        <dbReference type="ARBA" id="ARBA00022801"/>
    </source>
</evidence>